<reference evidence="4 5" key="1">
    <citation type="submission" date="2024-06" db="EMBL/GenBank/DDBJ databases">
        <title>A chromosome level genome sequence of Diviner's sage (Salvia divinorum).</title>
        <authorList>
            <person name="Ford S.A."/>
            <person name="Ro D.-K."/>
            <person name="Ness R.W."/>
            <person name="Phillips M.A."/>
        </authorList>
    </citation>
    <scope>NUCLEOTIDE SEQUENCE [LARGE SCALE GENOMIC DNA]</scope>
    <source>
        <strain evidence="4">SAF-2024a</strain>
        <tissue evidence="4">Leaf</tissue>
    </source>
</reference>
<gene>
    <name evidence="4" type="ORF">AAHA92_24972</name>
</gene>
<keyword evidence="5" id="KW-1185">Reference proteome</keyword>
<evidence type="ECO:0000256" key="1">
    <source>
        <dbReference type="ARBA" id="ARBA00022857"/>
    </source>
</evidence>
<dbReference type="Proteomes" id="UP001567538">
    <property type="component" value="Unassembled WGS sequence"/>
</dbReference>
<protein>
    <submittedName>
        <fullName evidence="4">Cinnamoyl-CoA reductase 1-like</fullName>
    </submittedName>
</protein>
<accession>A0ABD1G956</accession>
<dbReference type="CDD" id="cd08958">
    <property type="entry name" value="FR_SDR_e"/>
    <property type="match status" value="1"/>
</dbReference>
<evidence type="ECO:0000313" key="4">
    <source>
        <dbReference type="EMBL" id="KAL1540652.1"/>
    </source>
</evidence>
<dbReference type="InterPro" id="IPR036291">
    <property type="entry name" value="NAD(P)-bd_dom_sf"/>
</dbReference>
<dbReference type="PANTHER" id="PTHR10366">
    <property type="entry name" value="NAD DEPENDENT EPIMERASE/DEHYDRATASE"/>
    <property type="match status" value="1"/>
</dbReference>
<evidence type="ECO:0000259" key="3">
    <source>
        <dbReference type="Pfam" id="PF01370"/>
    </source>
</evidence>
<dbReference type="SUPFAM" id="SSF51735">
    <property type="entry name" value="NAD(P)-binding Rossmann-fold domains"/>
    <property type="match status" value="1"/>
</dbReference>
<dbReference type="InterPro" id="IPR001509">
    <property type="entry name" value="Epimerase_deHydtase"/>
</dbReference>
<dbReference type="InterPro" id="IPR050425">
    <property type="entry name" value="NAD(P)_dehydrat-like"/>
</dbReference>
<dbReference type="FunFam" id="3.40.50.720:FF:000219">
    <property type="entry name" value="Cinnamoyl-CoA reductase 1"/>
    <property type="match status" value="1"/>
</dbReference>
<dbReference type="Gene3D" id="3.40.50.720">
    <property type="entry name" value="NAD(P)-binding Rossmann-like Domain"/>
    <property type="match status" value="1"/>
</dbReference>
<name>A0ABD1G956_SALDI</name>
<proteinExistence type="predicted"/>
<organism evidence="4 5">
    <name type="scientific">Salvia divinorum</name>
    <name type="common">Maria pastora</name>
    <name type="synonym">Diviner's sage</name>
    <dbReference type="NCBI Taxonomy" id="28513"/>
    <lineage>
        <taxon>Eukaryota</taxon>
        <taxon>Viridiplantae</taxon>
        <taxon>Streptophyta</taxon>
        <taxon>Embryophyta</taxon>
        <taxon>Tracheophyta</taxon>
        <taxon>Spermatophyta</taxon>
        <taxon>Magnoliopsida</taxon>
        <taxon>eudicotyledons</taxon>
        <taxon>Gunneridae</taxon>
        <taxon>Pentapetalae</taxon>
        <taxon>asterids</taxon>
        <taxon>lamiids</taxon>
        <taxon>Lamiales</taxon>
        <taxon>Lamiaceae</taxon>
        <taxon>Nepetoideae</taxon>
        <taxon>Mentheae</taxon>
        <taxon>Salviinae</taxon>
        <taxon>Salvia</taxon>
        <taxon>Salvia subgen. Calosphace</taxon>
    </lineage>
</organism>
<dbReference type="PANTHER" id="PTHR10366:SF776">
    <property type="entry name" value="NAD(P)-BINDING ROSSMANN-FOLD SUPERFAMILY PROTEIN"/>
    <property type="match status" value="1"/>
</dbReference>
<feature type="domain" description="NAD-dependent epimerase/dehydratase" evidence="3">
    <location>
        <begin position="8"/>
        <end position="240"/>
    </location>
</feature>
<comment type="caution">
    <text evidence="4">The sequence shown here is derived from an EMBL/GenBank/DDBJ whole genome shotgun (WGS) entry which is preliminary data.</text>
</comment>
<dbReference type="Pfam" id="PF01370">
    <property type="entry name" value="Epimerase"/>
    <property type="match status" value="1"/>
</dbReference>
<keyword evidence="1" id="KW-0521">NADP</keyword>
<keyword evidence="2" id="KW-0560">Oxidoreductase</keyword>
<evidence type="ECO:0000256" key="2">
    <source>
        <dbReference type="ARBA" id="ARBA00023002"/>
    </source>
</evidence>
<sequence>MAEKGMSVCVTGAGGYVASWLVKLLLSQGYTVHGTVRNPEDDKNAHLRSFENLKLFKAELLDFDSILAAVKGCNGLFHVASPAPSASLPNPEVEIVEPAVKGTLNVLKACSKANVYRVVVVSSCVAVVMNPNWPKGKVLDESCWSDTEYCRRTNNWYYFSKTAAESEARKYAETSGLDLITVCPSLVLGPMLQRTPNSSSLFLLKLLKEGYGVTENHIRAIVDVRDVAEAIKLVYETPQARGRYLCTSHMINTEDLVQTVKEIYPNYDYPKRFKEGKELPQLSSEKLQGLGWKYKPLKVTLVDSVENYKKKGLVN</sequence>
<evidence type="ECO:0000313" key="5">
    <source>
        <dbReference type="Proteomes" id="UP001567538"/>
    </source>
</evidence>
<dbReference type="GO" id="GO:0016491">
    <property type="term" value="F:oxidoreductase activity"/>
    <property type="evidence" value="ECO:0007669"/>
    <property type="project" value="UniProtKB-KW"/>
</dbReference>
<dbReference type="AlphaFoldDB" id="A0ABD1G956"/>
<dbReference type="EMBL" id="JBEAFC010000009">
    <property type="protein sequence ID" value="KAL1540652.1"/>
    <property type="molecule type" value="Genomic_DNA"/>
</dbReference>